<keyword evidence="3 5" id="KW-0540">Nuclease</keyword>
<gene>
    <name evidence="8" type="primary">ruvX</name>
    <name evidence="8" type="ORF">ACFFVI_12720</name>
</gene>
<dbReference type="EMBL" id="JBHMDM010000007">
    <property type="protein sequence ID" value="MFB9377831.1"/>
    <property type="molecule type" value="Genomic_DNA"/>
</dbReference>
<evidence type="ECO:0000313" key="9">
    <source>
        <dbReference type="Proteomes" id="UP001589748"/>
    </source>
</evidence>
<dbReference type="EC" id="3.1.-.-" evidence="5"/>
<comment type="similarity">
    <text evidence="5">Belongs to the YqgF HJR family.</text>
</comment>
<dbReference type="PANTHER" id="PTHR33317">
    <property type="entry name" value="POLYNUCLEOTIDYL TRANSFERASE, RIBONUCLEASE H-LIKE SUPERFAMILY PROTEIN"/>
    <property type="match status" value="1"/>
</dbReference>
<dbReference type="InterPro" id="IPR006641">
    <property type="entry name" value="YqgF/RNaseH-like_dom"/>
</dbReference>
<reference evidence="8 9" key="1">
    <citation type="submission" date="2024-09" db="EMBL/GenBank/DDBJ databases">
        <authorList>
            <person name="Sun Q."/>
            <person name="Mori K."/>
        </authorList>
    </citation>
    <scope>NUCLEOTIDE SEQUENCE [LARGE SCALE GENOMIC DNA]</scope>
    <source>
        <strain evidence="8 9">TISTR 1856</strain>
    </source>
</reference>
<keyword evidence="1 5" id="KW-0963">Cytoplasm</keyword>
<dbReference type="CDD" id="cd16964">
    <property type="entry name" value="YqgF"/>
    <property type="match status" value="1"/>
</dbReference>
<dbReference type="NCBIfam" id="TIGR00250">
    <property type="entry name" value="RNAse_H_YqgF"/>
    <property type="match status" value="1"/>
</dbReference>
<organism evidence="8 9">
    <name type="scientific">Kineococcus gynurae</name>
    <dbReference type="NCBI Taxonomy" id="452979"/>
    <lineage>
        <taxon>Bacteria</taxon>
        <taxon>Bacillati</taxon>
        <taxon>Actinomycetota</taxon>
        <taxon>Actinomycetes</taxon>
        <taxon>Kineosporiales</taxon>
        <taxon>Kineosporiaceae</taxon>
        <taxon>Kineococcus</taxon>
    </lineage>
</organism>
<comment type="subcellular location">
    <subcellularLocation>
        <location evidence="5">Cytoplasm</location>
    </subcellularLocation>
</comment>
<keyword evidence="9" id="KW-1185">Reference proteome</keyword>
<evidence type="ECO:0000256" key="3">
    <source>
        <dbReference type="ARBA" id="ARBA00022722"/>
    </source>
</evidence>
<evidence type="ECO:0000313" key="8">
    <source>
        <dbReference type="EMBL" id="MFB9377831.1"/>
    </source>
</evidence>
<evidence type="ECO:0000256" key="6">
    <source>
        <dbReference type="SAM" id="MobiDB-lite"/>
    </source>
</evidence>
<evidence type="ECO:0000256" key="2">
    <source>
        <dbReference type="ARBA" id="ARBA00022517"/>
    </source>
</evidence>
<keyword evidence="4 5" id="KW-0378">Hydrolase</keyword>
<evidence type="ECO:0000256" key="5">
    <source>
        <dbReference type="HAMAP-Rule" id="MF_00651"/>
    </source>
</evidence>
<name>A0ABV5LUX2_9ACTN</name>
<dbReference type="InterPro" id="IPR037027">
    <property type="entry name" value="YqgF/RNaseH-like_dom_sf"/>
</dbReference>
<dbReference type="Pfam" id="PF03652">
    <property type="entry name" value="RuvX"/>
    <property type="match status" value="1"/>
</dbReference>
<accession>A0ABV5LUX2</accession>
<dbReference type="HAMAP" id="MF_00651">
    <property type="entry name" value="Nuclease_YqgF"/>
    <property type="match status" value="1"/>
</dbReference>
<comment type="function">
    <text evidence="5">Could be a nuclease involved in processing of the 5'-end of pre-16S rRNA.</text>
</comment>
<dbReference type="InterPro" id="IPR005227">
    <property type="entry name" value="YqgF"/>
</dbReference>
<feature type="domain" description="YqgF/RNase H-like" evidence="7">
    <location>
        <begin position="4"/>
        <end position="100"/>
    </location>
</feature>
<sequence length="186" mass="19232">MRPGVRVAVDVGSVRVGVAACDPDGVMASPVATMTPHDLDPLVAEVRRRGAVEVVVGLPLSLDGTEGRAAGAAGAYARALRARLDVPVRLVDERLTTVDAHRSLHAAGRKEKDFRSVVDQAAAVALLQHALDVERTSGRPPGRLLGEQPDGSTGNPGGPTPVGRKPRHRRRGGPTGSAASSDPTEG</sequence>
<proteinExistence type="inferred from homology"/>
<evidence type="ECO:0000256" key="4">
    <source>
        <dbReference type="ARBA" id="ARBA00022801"/>
    </source>
</evidence>
<dbReference type="PANTHER" id="PTHR33317:SF4">
    <property type="entry name" value="POLYNUCLEOTIDYL TRANSFERASE, RIBONUCLEASE H-LIKE SUPERFAMILY PROTEIN"/>
    <property type="match status" value="1"/>
</dbReference>
<feature type="region of interest" description="Disordered" evidence="6">
    <location>
        <begin position="133"/>
        <end position="186"/>
    </location>
</feature>
<dbReference type="Gene3D" id="3.30.420.140">
    <property type="entry name" value="YqgF/RNase H-like domain"/>
    <property type="match status" value="1"/>
</dbReference>
<evidence type="ECO:0000259" key="7">
    <source>
        <dbReference type="SMART" id="SM00732"/>
    </source>
</evidence>
<protein>
    <recommendedName>
        <fullName evidence="5">Putative pre-16S rRNA nuclease</fullName>
        <ecNumber evidence="5">3.1.-.-</ecNumber>
    </recommendedName>
</protein>
<comment type="caution">
    <text evidence="8">The sequence shown here is derived from an EMBL/GenBank/DDBJ whole genome shotgun (WGS) entry which is preliminary data.</text>
</comment>
<dbReference type="InterPro" id="IPR012337">
    <property type="entry name" value="RNaseH-like_sf"/>
</dbReference>
<keyword evidence="2 5" id="KW-0690">Ribosome biogenesis</keyword>
<dbReference type="Proteomes" id="UP001589748">
    <property type="component" value="Unassembled WGS sequence"/>
</dbReference>
<evidence type="ECO:0000256" key="1">
    <source>
        <dbReference type="ARBA" id="ARBA00022490"/>
    </source>
</evidence>
<dbReference type="SUPFAM" id="SSF53098">
    <property type="entry name" value="Ribonuclease H-like"/>
    <property type="match status" value="1"/>
</dbReference>
<feature type="compositionally biased region" description="Polar residues" evidence="6">
    <location>
        <begin position="177"/>
        <end position="186"/>
    </location>
</feature>
<dbReference type="SMART" id="SM00732">
    <property type="entry name" value="YqgFc"/>
    <property type="match status" value="1"/>
</dbReference>
<dbReference type="RefSeq" id="WP_380138084.1">
    <property type="nucleotide sequence ID" value="NZ_JBHLUI010000008.1"/>
</dbReference>